<comment type="caution">
    <text evidence="2">The sequence shown here is derived from an EMBL/GenBank/DDBJ whole genome shotgun (WGS) entry which is preliminary data.</text>
</comment>
<name>A0A9X1R0G6_9FLAO</name>
<dbReference type="GO" id="GO:0016747">
    <property type="term" value="F:acyltransferase activity, transferring groups other than amino-acyl groups"/>
    <property type="evidence" value="ECO:0007669"/>
    <property type="project" value="InterPro"/>
</dbReference>
<dbReference type="EMBL" id="JAIRBB010000004">
    <property type="protein sequence ID" value="MCG2430925.1"/>
    <property type="molecule type" value="Genomic_DNA"/>
</dbReference>
<evidence type="ECO:0000313" key="2">
    <source>
        <dbReference type="EMBL" id="MCG2430925.1"/>
    </source>
</evidence>
<dbReference type="SUPFAM" id="SSF55729">
    <property type="entry name" value="Acyl-CoA N-acyltransferases (Nat)"/>
    <property type="match status" value="1"/>
</dbReference>
<gene>
    <name evidence="2" type="ORF">K8344_07315</name>
</gene>
<dbReference type="Gene3D" id="3.40.630.30">
    <property type="match status" value="1"/>
</dbReference>
<feature type="domain" description="N-acetyltransferase" evidence="1">
    <location>
        <begin position="7"/>
        <end position="146"/>
    </location>
</feature>
<accession>A0A9X1R0G6</accession>
<evidence type="ECO:0000259" key="1">
    <source>
        <dbReference type="PROSITE" id="PS51186"/>
    </source>
</evidence>
<sequence>MLKDNVISIRIIESKDILNIVPLLQKLGNYAVPEDLIKERLLEMVTQNYECLGIFDDEVLIGTCGLWFQTRHYAGKNVEMDHVIIDDDYRGKGIGEMLTNFVTDYAKKKSCNWIELNSYVQNFPSHKFFYNQGFVAKGYHFVKELN</sequence>
<dbReference type="InterPro" id="IPR000182">
    <property type="entry name" value="GNAT_dom"/>
</dbReference>
<reference evidence="2" key="1">
    <citation type="submission" date="2021-09" db="EMBL/GenBank/DDBJ databases">
        <title>Genome of Aequorivita sp. strain F64183.</title>
        <authorList>
            <person name="Wang Y."/>
        </authorList>
    </citation>
    <scope>NUCLEOTIDE SEQUENCE</scope>
    <source>
        <strain evidence="2">F64183</strain>
    </source>
</reference>
<proteinExistence type="predicted"/>
<dbReference type="InterPro" id="IPR016181">
    <property type="entry name" value="Acyl_CoA_acyltransferase"/>
</dbReference>
<dbReference type="PROSITE" id="PS51186">
    <property type="entry name" value="GNAT"/>
    <property type="match status" value="1"/>
</dbReference>
<dbReference type="Pfam" id="PF00583">
    <property type="entry name" value="Acetyltransf_1"/>
    <property type="match status" value="1"/>
</dbReference>
<protein>
    <submittedName>
        <fullName evidence="2">GNAT family N-acetyltransferase</fullName>
    </submittedName>
</protein>
<keyword evidence="3" id="KW-1185">Reference proteome</keyword>
<dbReference type="CDD" id="cd04301">
    <property type="entry name" value="NAT_SF"/>
    <property type="match status" value="1"/>
</dbReference>
<organism evidence="2 3">
    <name type="scientific">Aequorivita xiaoshiensis</name>
    <dbReference type="NCBI Taxonomy" id="2874476"/>
    <lineage>
        <taxon>Bacteria</taxon>
        <taxon>Pseudomonadati</taxon>
        <taxon>Bacteroidota</taxon>
        <taxon>Flavobacteriia</taxon>
        <taxon>Flavobacteriales</taxon>
        <taxon>Flavobacteriaceae</taxon>
        <taxon>Aequorivita</taxon>
    </lineage>
</organism>
<dbReference type="AlphaFoldDB" id="A0A9X1R0G6"/>
<dbReference type="Proteomes" id="UP001139462">
    <property type="component" value="Unassembled WGS sequence"/>
</dbReference>
<evidence type="ECO:0000313" key="3">
    <source>
        <dbReference type="Proteomes" id="UP001139462"/>
    </source>
</evidence>